<dbReference type="SUPFAM" id="SSF81340">
    <property type="entry name" value="Clc chloride channel"/>
    <property type="match status" value="1"/>
</dbReference>
<dbReference type="SUPFAM" id="SSF54631">
    <property type="entry name" value="CBS-domain pair"/>
    <property type="match status" value="1"/>
</dbReference>
<dbReference type="SMART" id="SM00116">
    <property type="entry name" value="CBS"/>
    <property type="match status" value="2"/>
</dbReference>
<evidence type="ECO:0000259" key="14">
    <source>
        <dbReference type="PROSITE" id="PS51371"/>
    </source>
</evidence>
<dbReference type="PANTHER" id="PTHR43427">
    <property type="entry name" value="CHLORIDE CHANNEL PROTEIN CLC-E"/>
    <property type="match status" value="1"/>
</dbReference>
<keyword evidence="7 12" id="KW-0472">Membrane</keyword>
<name>A0A1Y1IJ80_KLENI</name>
<comment type="caution">
    <text evidence="12">Lacks conserved residue(s) required for the propagation of feature annotation.</text>
</comment>
<evidence type="ECO:0000256" key="10">
    <source>
        <dbReference type="ARBA" id="ARBA00023303"/>
    </source>
</evidence>
<dbReference type="InterPro" id="IPR050368">
    <property type="entry name" value="ClC-type_chloride_channel"/>
</dbReference>
<keyword evidence="3 12" id="KW-0813">Transport</keyword>
<evidence type="ECO:0000256" key="13">
    <source>
        <dbReference type="SAM" id="MobiDB-lite"/>
    </source>
</evidence>
<dbReference type="InterPro" id="IPR001807">
    <property type="entry name" value="ClC"/>
</dbReference>
<dbReference type="EMBL" id="DF237479">
    <property type="protein sequence ID" value="GAQ89499.1"/>
    <property type="molecule type" value="Genomic_DNA"/>
</dbReference>
<evidence type="ECO:0000256" key="1">
    <source>
        <dbReference type="ARBA" id="ARBA00004141"/>
    </source>
</evidence>
<feature type="domain" description="CBS" evidence="14">
    <location>
        <begin position="699"/>
        <end position="759"/>
    </location>
</feature>
<keyword evidence="6 12" id="KW-0406">Ion transport</keyword>
<dbReference type="GO" id="GO:1902476">
    <property type="term" value="P:chloride transmembrane transport"/>
    <property type="evidence" value="ECO:0000318"/>
    <property type="project" value="GO_Central"/>
</dbReference>
<dbReference type="AlphaFoldDB" id="A0A1Y1IJ80"/>
<dbReference type="CDD" id="cd00400">
    <property type="entry name" value="Voltage_gated_ClC"/>
    <property type="match status" value="1"/>
</dbReference>
<feature type="domain" description="CBS" evidence="14">
    <location>
        <begin position="618"/>
        <end position="674"/>
    </location>
</feature>
<feature type="transmembrane region" description="Helical" evidence="12">
    <location>
        <begin position="394"/>
        <end position="418"/>
    </location>
</feature>
<evidence type="ECO:0000256" key="4">
    <source>
        <dbReference type="ARBA" id="ARBA00022692"/>
    </source>
</evidence>
<evidence type="ECO:0000256" key="9">
    <source>
        <dbReference type="ARBA" id="ARBA00023214"/>
    </source>
</evidence>
<dbReference type="InterPro" id="IPR046342">
    <property type="entry name" value="CBS_dom_sf"/>
</dbReference>
<dbReference type="InterPro" id="IPR000644">
    <property type="entry name" value="CBS_dom"/>
</dbReference>
<dbReference type="OMA" id="ESPPYFN"/>
<evidence type="ECO:0000313" key="15">
    <source>
        <dbReference type="EMBL" id="GAQ89499.1"/>
    </source>
</evidence>
<evidence type="ECO:0000256" key="7">
    <source>
        <dbReference type="ARBA" id="ARBA00023136"/>
    </source>
</evidence>
<feature type="transmembrane region" description="Helical" evidence="12">
    <location>
        <begin position="12"/>
        <end position="32"/>
    </location>
</feature>
<evidence type="ECO:0000313" key="16">
    <source>
        <dbReference type="Proteomes" id="UP000054558"/>
    </source>
</evidence>
<comment type="similarity">
    <text evidence="2 12">Belongs to the chloride channel (TC 2.A.49) family.</text>
</comment>
<dbReference type="STRING" id="105231.A0A1Y1IJ80"/>
<dbReference type="GO" id="GO:0005254">
    <property type="term" value="F:chloride channel activity"/>
    <property type="evidence" value="ECO:0007669"/>
    <property type="project" value="UniProtKB-UniRule"/>
</dbReference>
<dbReference type="Gene3D" id="1.10.3080.10">
    <property type="entry name" value="Clc chloride channel"/>
    <property type="match status" value="1"/>
</dbReference>
<dbReference type="GO" id="GO:0034707">
    <property type="term" value="C:chloride channel complex"/>
    <property type="evidence" value="ECO:0007669"/>
    <property type="project" value="UniProtKB-KW"/>
</dbReference>
<dbReference type="Pfam" id="PF00571">
    <property type="entry name" value="CBS"/>
    <property type="match status" value="2"/>
</dbReference>
<keyword evidence="16" id="KW-1185">Reference proteome</keyword>
<dbReference type="Pfam" id="PF00654">
    <property type="entry name" value="Voltage_CLC"/>
    <property type="match status" value="1"/>
</dbReference>
<keyword evidence="5 12" id="KW-1133">Transmembrane helix</keyword>
<evidence type="ECO:0000256" key="11">
    <source>
        <dbReference type="PROSITE-ProRule" id="PRU00703"/>
    </source>
</evidence>
<keyword evidence="11" id="KW-0129">CBS domain</keyword>
<sequence length="770" mass="80132">MAVSEALPPEGATLLLSCVVGLATGVIVVGFNKGVHGLHDLMWEGTPEIGAAWLRQQPLETTWQRLVFVPVGGGIVVGLLNHLRTVLADVSAGGGVGGSEIWQRLGGVATPALKAVAAVVTLGTGNSLGPEGPSVEIGASVANGLGTVLKNSRERKLALVAAGSAAGISSGFNAAVAGTFFAVESVLRPVTTSPDPSPSLTTAMVLLSSVLASVVSQAGLGQDPTFIVPPFELRSAAELPLYLLLGLLCGAVSVAYTRSSALATQGFDLVSKKYNIPPAFLPPVGALCVGLIALAYPEVLYWGFENLDVVLQSRQPLGNPLAPTTGLLLQLVGVKLVATALCRGSGLVGGVYAPSLFMGAALGSAYAKLAGAFFAAADPRFSFGEFSLAEPQAYALVGMAAMLAGVCQVPLTAVLLLFELTQDYQIILPLMGAVGLSSWVSSLASKSAEEEKRRRKRQAEAERREQAVQRLQNGLSNAVGSNGAAVTAGVLANPTLNPLPNLQTASVGLEATAAVQTVEPGLLNYAPTEIRLSKPSLLGESMTLVENASDWLAASSKGPVLYTNGAPVFLREEKSIPMDGFEDDEGELCSLETSLCVAGPEVMSEEELMSEMTVATAMSQTFMTVPNTATVRETVAAMLASRQWCALVVGEGGVLEGILTLADVQAEAKKTAAAAGGRAQAQALVDTRLVTEVCSNWKRRHGLLTVTPETTLEAAQRAMLPRGLRQLPVIADNVSRRLLGLLDRDNISLACRAEATRRSWALLPDLAERE</sequence>
<keyword evidence="9 12" id="KW-0868">Chloride</keyword>
<keyword evidence="10" id="KW-0407">Ion channel</keyword>
<dbReference type="InterPro" id="IPR014743">
    <property type="entry name" value="Cl-channel_core"/>
</dbReference>
<organism evidence="15 16">
    <name type="scientific">Klebsormidium nitens</name>
    <name type="common">Green alga</name>
    <name type="synonym">Ulothrix nitens</name>
    <dbReference type="NCBI Taxonomy" id="105231"/>
    <lineage>
        <taxon>Eukaryota</taxon>
        <taxon>Viridiplantae</taxon>
        <taxon>Streptophyta</taxon>
        <taxon>Klebsormidiophyceae</taxon>
        <taxon>Klebsormidiales</taxon>
        <taxon>Klebsormidiaceae</taxon>
        <taxon>Klebsormidium</taxon>
    </lineage>
</organism>
<dbReference type="Gene3D" id="3.10.580.10">
    <property type="entry name" value="CBS-domain"/>
    <property type="match status" value="1"/>
</dbReference>
<evidence type="ECO:0000256" key="2">
    <source>
        <dbReference type="ARBA" id="ARBA00009476"/>
    </source>
</evidence>
<comment type="subcellular location">
    <subcellularLocation>
        <location evidence="1 12">Membrane</location>
        <topology evidence="1 12">Multi-pass membrane protein</topology>
    </subcellularLocation>
</comment>
<keyword evidence="4 12" id="KW-0812">Transmembrane</keyword>
<protein>
    <recommendedName>
        <fullName evidence="12">Chloride channel protein</fullName>
    </recommendedName>
</protein>
<dbReference type="PANTHER" id="PTHR43427:SF6">
    <property type="entry name" value="CHLORIDE CHANNEL PROTEIN CLC-E"/>
    <property type="match status" value="1"/>
</dbReference>
<evidence type="ECO:0000256" key="12">
    <source>
        <dbReference type="RuleBase" id="RU361221"/>
    </source>
</evidence>
<evidence type="ECO:0000256" key="6">
    <source>
        <dbReference type="ARBA" id="ARBA00023065"/>
    </source>
</evidence>
<feature type="region of interest" description="Disordered" evidence="13">
    <location>
        <begin position="447"/>
        <end position="467"/>
    </location>
</feature>
<feature type="transmembrane region" description="Helical" evidence="12">
    <location>
        <begin position="241"/>
        <end position="259"/>
    </location>
</feature>
<evidence type="ECO:0000256" key="8">
    <source>
        <dbReference type="ARBA" id="ARBA00023173"/>
    </source>
</evidence>
<dbReference type="PROSITE" id="PS51371">
    <property type="entry name" value="CBS"/>
    <property type="match status" value="2"/>
</dbReference>
<feature type="transmembrane region" description="Helical" evidence="12">
    <location>
        <begin position="352"/>
        <end position="374"/>
    </location>
</feature>
<dbReference type="OrthoDB" id="4564at2759"/>
<feature type="transmembrane region" description="Helical" evidence="12">
    <location>
        <begin position="279"/>
        <end position="304"/>
    </location>
</feature>
<gene>
    <name evidence="15" type="ORF">KFL_005300030</name>
</gene>
<dbReference type="Proteomes" id="UP000054558">
    <property type="component" value="Unassembled WGS sequence"/>
</dbReference>
<accession>A0A1Y1IJ80</accession>
<reference evidence="15 16" key="1">
    <citation type="journal article" date="2014" name="Nat. Commun.">
        <title>Klebsormidium flaccidum genome reveals primary factors for plant terrestrial adaptation.</title>
        <authorList>
            <person name="Hori K."/>
            <person name="Maruyama F."/>
            <person name="Fujisawa T."/>
            <person name="Togashi T."/>
            <person name="Yamamoto N."/>
            <person name="Seo M."/>
            <person name="Sato S."/>
            <person name="Yamada T."/>
            <person name="Mori H."/>
            <person name="Tajima N."/>
            <person name="Moriyama T."/>
            <person name="Ikeuchi M."/>
            <person name="Watanabe M."/>
            <person name="Wada H."/>
            <person name="Kobayashi K."/>
            <person name="Saito M."/>
            <person name="Masuda T."/>
            <person name="Sasaki-Sekimoto Y."/>
            <person name="Mashiguchi K."/>
            <person name="Awai K."/>
            <person name="Shimojima M."/>
            <person name="Masuda S."/>
            <person name="Iwai M."/>
            <person name="Nobusawa T."/>
            <person name="Narise T."/>
            <person name="Kondo S."/>
            <person name="Saito H."/>
            <person name="Sato R."/>
            <person name="Murakawa M."/>
            <person name="Ihara Y."/>
            <person name="Oshima-Yamada Y."/>
            <person name="Ohtaka K."/>
            <person name="Satoh M."/>
            <person name="Sonobe K."/>
            <person name="Ishii M."/>
            <person name="Ohtani R."/>
            <person name="Kanamori-Sato M."/>
            <person name="Honoki R."/>
            <person name="Miyazaki D."/>
            <person name="Mochizuki H."/>
            <person name="Umetsu J."/>
            <person name="Higashi K."/>
            <person name="Shibata D."/>
            <person name="Kamiya Y."/>
            <person name="Sato N."/>
            <person name="Nakamura Y."/>
            <person name="Tabata S."/>
            <person name="Ida S."/>
            <person name="Kurokawa K."/>
            <person name="Ohta H."/>
        </authorList>
    </citation>
    <scope>NUCLEOTIDE SEQUENCE [LARGE SCALE GENOMIC DNA]</scope>
    <source>
        <strain evidence="15 16">NIES-2285</strain>
    </source>
</reference>
<keyword evidence="8" id="KW-0869">Chloride channel</keyword>
<feature type="transmembrane region" description="Helical" evidence="12">
    <location>
        <begin position="157"/>
        <end position="183"/>
    </location>
</feature>
<feature type="transmembrane region" description="Helical" evidence="12">
    <location>
        <begin position="325"/>
        <end position="346"/>
    </location>
</feature>
<dbReference type="PRINTS" id="PR00762">
    <property type="entry name" value="CLCHANNEL"/>
</dbReference>
<evidence type="ECO:0000256" key="3">
    <source>
        <dbReference type="ARBA" id="ARBA00022448"/>
    </source>
</evidence>
<proteinExistence type="inferred from homology"/>
<evidence type="ECO:0000256" key="5">
    <source>
        <dbReference type="ARBA" id="ARBA00022989"/>
    </source>
</evidence>